<feature type="compositionally biased region" description="Basic and acidic residues" evidence="5">
    <location>
        <begin position="193"/>
        <end position="202"/>
    </location>
</feature>
<organism evidence="8 9">
    <name type="scientific">Candidatus Fischerbacteria bacterium RBG_13_37_8</name>
    <dbReference type="NCBI Taxonomy" id="1817863"/>
    <lineage>
        <taxon>Bacteria</taxon>
        <taxon>Candidatus Fischeribacteriota</taxon>
    </lineage>
</organism>
<accession>A0A1F5VUT3</accession>
<evidence type="ECO:0000313" key="8">
    <source>
        <dbReference type="EMBL" id="OGF67224.1"/>
    </source>
</evidence>
<protein>
    <recommendedName>
        <fullName evidence="7">TonB C-terminal domain-containing protein</fullName>
    </recommendedName>
</protein>
<evidence type="ECO:0000313" key="9">
    <source>
        <dbReference type="Proteomes" id="UP000178943"/>
    </source>
</evidence>
<dbReference type="PROSITE" id="PS52015">
    <property type="entry name" value="TONB_CTD"/>
    <property type="match status" value="1"/>
</dbReference>
<comment type="subcellular location">
    <subcellularLocation>
        <location evidence="1">Membrane</location>
        <topology evidence="1">Single-pass membrane protein</topology>
    </subcellularLocation>
</comment>
<dbReference type="Gene3D" id="3.30.1150.10">
    <property type="match status" value="1"/>
</dbReference>
<dbReference type="EMBL" id="MFGW01000065">
    <property type="protein sequence ID" value="OGF67224.1"/>
    <property type="molecule type" value="Genomic_DNA"/>
</dbReference>
<proteinExistence type="predicted"/>
<dbReference type="NCBIfam" id="TIGR01352">
    <property type="entry name" value="tonB_Cterm"/>
    <property type="match status" value="1"/>
</dbReference>
<dbReference type="STRING" id="1817863.A2Y62_03235"/>
<dbReference type="AlphaFoldDB" id="A0A1F5VUT3"/>
<feature type="compositionally biased region" description="Basic and acidic residues" evidence="5">
    <location>
        <begin position="276"/>
        <end position="287"/>
    </location>
</feature>
<feature type="region of interest" description="Disordered" evidence="5">
    <location>
        <begin position="264"/>
        <end position="380"/>
    </location>
</feature>
<feature type="compositionally biased region" description="Polar residues" evidence="5">
    <location>
        <begin position="352"/>
        <end position="365"/>
    </location>
</feature>
<keyword evidence="3 6" id="KW-1133">Transmembrane helix</keyword>
<evidence type="ECO:0000256" key="1">
    <source>
        <dbReference type="ARBA" id="ARBA00004167"/>
    </source>
</evidence>
<sequence length="479" mass="53286">MYSPSAEVIPLPDEIKQILKKLLSDIPDQRYGTSEEVRQLLDEYLFSSEYQPSTFNLAFYMNGLYRDDAITLQKMIEEAEKMELTSYFIVQVPEDKGEISLIETLQEEEEEVIELEESPAEVTYEPEKPVTPASVKMPSLATPPPVKRSFMLPIIIAVLIVIIGVSTMYLLLFSGKLSKKTTPAPPAVAQQTDLKERLSEEQRKREEIEKKYEEDMLALQQKLEEVQGKLDHQLTESEKTKAINDLKKLQEMQKQKDETFTKEIASLSQTPAGGEKPADTAPDKEEQPIVTGTKPSDVKTKPAETEKKPFEKIATEEKPALPQNVPIADSSKNVTSPVVDKTVTTDQERTDTISPGTNQKESSGNIPAATPEESKPKIPANLMPPKIAYVNELDSPLKVLKEVKPDYPIIARKQKASGLVIVSIVVGKDGKVEMASVLKGHPLLNDAAVDAAKKTVYSIPKINGVPVKTQLTKVYNFKQ</sequence>
<reference evidence="8 9" key="1">
    <citation type="journal article" date="2016" name="Nat. Commun.">
        <title>Thousands of microbial genomes shed light on interconnected biogeochemical processes in an aquifer system.</title>
        <authorList>
            <person name="Anantharaman K."/>
            <person name="Brown C.T."/>
            <person name="Hug L.A."/>
            <person name="Sharon I."/>
            <person name="Castelle C.J."/>
            <person name="Probst A.J."/>
            <person name="Thomas B.C."/>
            <person name="Singh A."/>
            <person name="Wilkins M.J."/>
            <person name="Karaoz U."/>
            <person name="Brodie E.L."/>
            <person name="Williams K.H."/>
            <person name="Hubbard S.S."/>
            <person name="Banfield J.F."/>
        </authorList>
    </citation>
    <scope>NUCLEOTIDE SEQUENCE [LARGE SCALE GENOMIC DNA]</scope>
</reference>
<dbReference type="Proteomes" id="UP000178943">
    <property type="component" value="Unassembled WGS sequence"/>
</dbReference>
<feature type="compositionally biased region" description="Basic and acidic residues" evidence="5">
    <location>
        <begin position="296"/>
        <end position="319"/>
    </location>
</feature>
<dbReference type="InterPro" id="IPR006260">
    <property type="entry name" value="TonB/TolA_C"/>
</dbReference>
<evidence type="ECO:0000256" key="4">
    <source>
        <dbReference type="ARBA" id="ARBA00023136"/>
    </source>
</evidence>
<dbReference type="GO" id="GO:0016020">
    <property type="term" value="C:membrane"/>
    <property type="evidence" value="ECO:0007669"/>
    <property type="project" value="UniProtKB-SubCell"/>
</dbReference>
<gene>
    <name evidence="8" type="ORF">A2Y62_03235</name>
</gene>
<dbReference type="SUPFAM" id="SSF74653">
    <property type="entry name" value="TolA/TonB C-terminal domain"/>
    <property type="match status" value="1"/>
</dbReference>
<feature type="domain" description="TonB C-terminal" evidence="7">
    <location>
        <begin position="392"/>
        <end position="479"/>
    </location>
</feature>
<evidence type="ECO:0000256" key="5">
    <source>
        <dbReference type="SAM" id="MobiDB-lite"/>
    </source>
</evidence>
<dbReference type="InterPro" id="IPR037682">
    <property type="entry name" value="TonB_C"/>
</dbReference>
<comment type="caution">
    <text evidence="8">The sequence shown here is derived from an EMBL/GenBank/DDBJ whole genome shotgun (WGS) entry which is preliminary data.</text>
</comment>
<evidence type="ECO:0000256" key="3">
    <source>
        <dbReference type="ARBA" id="ARBA00022989"/>
    </source>
</evidence>
<evidence type="ECO:0000259" key="7">
    <source>
        <dbReference type="PROSITE" id="PS52015"/>
    </source>
</evidence>
<name>A0A1F5VUT3_9BACT</name>
<keyword evidence="2 6" id="KW-0812">Transmembrane</keyword>
<dbReference type="Pfam" id="PF03544">
    <property type="entry name" value="TonB_C"/>
    <property type="match status" value="1"/>
</dbReference>
<keyword evidence="4 6" id="KW-0472">Membrane</keyword>
<feature type="region of interest" description="Disordered" evidence="5">
    <location>
        <begin position="180"/>
        <end position="202"/>
    </location>
</feature>
<feature type="transmembrane region" description="Helical" evidence="6">
    <location>
        <begin position="150"/>
        <end position="172"/>
    </location>
</feature>
<dbReference type="GO" id="GO:0055085">
    <property type="term" value="P:transmembrane transport"/>
    <property type="evidence" value="ECO:0007669"/>
    <property type="project" value="InterPro"/>
</dbReference>
<feature type="region of interest" description="Disordered" evidence="5">
    <location>
        <begin position="115"/>
        <end position="136"/>
    </location>
</feature>
<evidence type="ECO:0000256" key="2">
    <source>
        <dbReference type="ARBA" id="ARBA00022692"/>
    </source>
</evidence>
<evidence type="ECO:0000256" key="6">
    <source>
        <dbReference type="SAM" id="Phobius"/>
    </source>
</evidence>